<dbReference type="OrthoDB" id="49511at2759"/>
<proteinExistence type="predicted"/>
<evidence type="ECO:0000259" key="2">
    <source>
        <dbReference type="Pfam" id="PF24181"/>
    </source>
</evidence>
<accession>A0A8J2WHW3</accession>
<dbReference type="PANTHER" id="PTHR18460:SF3">
    <property type="entry name" value="TELO2-INTERACTING PROTEIN 1 HOMOLOG"/>
    <property type="match status" value="1"/>
</dbReference>
<dbReference type="InterPro" id="IPR057567">
    <property type="entry name" value="TPR_TTI1_C"/>
</dbReference>
<dbReference type="EMBL" id="CAKKLH010000159">
    <property type="protein sequence ID" value="CAH0104934.1"/>
    <property type="molecule type" value="Genomic_DNA"/>
</dbReference>
<comment type="caution">
    <text evidence="3">The sequence shown here is derived from an EMBL/GenBank/DDBJ whole genome shotgun (WGS) entry which is preliminary data.</text>
</comment>
<evidence type="ECO:0000313" key="3">
    <source>
        <dbReference type="EMBL" id="CAH0104934.1"/>
    </source>
</evidence>
<dbReference type="InterPro" id="IPR052587">
    <property type="entry name" value="TELO2-interacting_protein_1"/>
</dbReference>
<dbReference type="SUPFAM" id="SSF51069">
    <property type="entry name" value="Carbonic anhydrase"/>
    <property type="match status" value="1"/>
</dbReference>
<dbReference type="InterPro" id="IPR016024">
    <property type="entry name" value="ARM-type_fold"/>
</dbReference>
<feature type="domain" description="TTI1 C-terminal TPR" evidence="2">
    <location>
        <begin position="811"/>
        <end position="1046"/>
    </location>
</feature>
<dbReference type="SUPFAM" id="SSF48371">
    <property type="entry name" value="ARM repeat"/>
    <property type="match status" value="1"/>
</dbReference>
<dbReference type="Proteomes" id="UP000789390">
    <property type="component" value="Unassembled WGS sequence"/>
</dbReference>
<dbReference type="Pfam" id="PF24176">
    <property type="entry name" value="TPR_TTI1_2nd"/>
    <property type="match status" value="1"/>
</dbReference>
<dbReference type="PANTHER" id="PTHR18460">
    <property type="entry name" value="TEL2 INTERACTING PROTEIN 1 TTI1 FAMILY MEMBER"/>
    <property type="match status" value="1"/>
</dbReference>
<dbReference type="InterPro" id="IPR036398">
    <property type="entry name" value="CA_dom_sf"/>
</dbReference>
<feature type="domain" description="TTI1 N-terminal TPR" evidence="1">
    <location>
        <begin position="162"/>
        <end position="463"/>
    </location>
</feature>
<sequence length="1107" mass="125131">MVLLFQHVNDSTSPQSASDQQPRNDNEKCLFLLQEYFPVSDARPNMFPSSNPTVRFLNWKEHESHCGGQHQSPINIESDQAIIANYPEFIFHNYDLFRLLRDENGNELIENVRTTQLLHDRAVTYRPYSIPSSSLVSPGGSFQDILKSSSAILFPFLVMGDFSKFKPVCVELLKTPSVERLVKLKSLVTQSEEESIQQLQEYILFPLFIIASNEELRNEKLLCAVGECLQEVCGKSTVKVYKIFSDFMLQFLLTVHNVNPTEKRTTQSEEVKLVIVESLLALLKSASNEVISELLSEASKPLLGHLVFTLLKVAANEEMKELRISALNNLMELSNNPSSELGSSLSGFFPGICTNMLKIINGTIKQSHVLTKKAVEVFSKWIRIILNNTRFENVGEPENEWLKETRKNLHLVFEKMMKNPEMHWKVKLEMICLVASVVEDCSVTLEPSLPLLIKKLVQFTADECAEVEEAAKQRITTLSYSQSNFDSAIRQNLYDIVTCLPRIVTQGITRDQLVVLQELQGHLTLLGPRLEQSLIFSGLRQRLFKGLLISASLEPTKVSERDDPFSLQYLREDKVVSQFAACCSTIGRHGNLSDTSDYLLDVVRQKDSFDKESVYVMKFVLKGATVDLPVLTTIIREYSTHLTHLTNESKNDIILGQLMLLVIGEAAIQMGSDFSSMLLTVLKPVLEKAGNPEFCEAGALSLQCMTDALRLSSVSKLLEENADYYAPQLTFQLRNIIRYPRAIDLLRALLMLSDIRMEHWLERMVEHALKGLDKSHSLRALPYVQVLELYSKAAHNTRPAGPACAKPLSKGETLQNEELAQRIADYKENIKMSETYLETNEAEEIADSNVEEPEPIDDHEVEEDNKVIPPPPPQVTLVADILDRCTKILPQTTEEKLYVGLMQTICLSVEVLSSHEDIFLPRVHTLWEPLKNQLLGTTHLKQRQAFEIFISLVHRCPDFIRHRAVKEVVPKLVAFLQSQANASRGRSSRAHIASQSYKLQKSVLGALAILVEFLDPPVLDVCKIVQVVSLYLSNQQIPELQVSLVSIAKYHSGSVWLTLFSMVTRRTLTRPGFRPIMVGTTNEESEFTVNAEELVKQLFPLLCSEHH</sequence>
<dbReference type="InterPro" id="IPR057566">
    <property type="entry name" value="TPR_TTI1_N"/>
</dbReference>
<dbReference type="Pfam" id="PF24181">
    <property type="entry name" value="TPR_TTI1_C"/>
    <property type="match status" value="1"/>
</dbReference>
<organism evidence="3 4">
    <name type="scientific">Daphnia galeata</name>
    <dbReference type="NCBI Taxonomy" id="27404"/>
    <lineage>
        <taxon>Eukaryota</taxon>
        <taxon>Metazoa</taxon>
        <taxon>Ecdysozoa</taxon>
        <taxon>Arthropoda</taxon>
        <taxon>Crustacea</taxon>
        <taxon>Branchiopoda</taxon>
        <taxon>Diplostraca</taxon>
        <taxon>Cladocera</taxon>
        <taxon>Anomopoda</taxon>
        <taxon>Daphniidae</taxon>
        <taxon>Daphnia</taxon>
    </lineage>
</organism>
<dbReference type="AlphaFoldDB" id="A0A8J2WHW3"/>
<dbReference type="Pfam" id="PF24173">
    <property type="entry name" value="TPR_TTI1_N"/>
    <property type="match status" value="1"/>
</dbReference>
<protein>
    <submittedName>
        <fullName evidence="3">Uncharacterized protein</fullName>
    </submittedName>
</protein>
<keyword evidence="4" id="KW-1185">Reference proteome</keyword>
<dbReference type="Pfam" id="PF21547">
    <property type="entry name" value="TTI1"/>
    <property type="match status" value="1"/>
</dbReference>
<dbReference type="GO" id="GO:0005737">
    <property type="term" value="C:cytoplasm"/>
    <property type="evidence" value="ECO:0007669"/>
    <property type="project" value="TreeGrafter"/>
</dbReference>
<dbReference type="Gene3D" id="3.10.200.10">
    <property type="entry name" value="Alpha carbonic anhydrase"/>
    <property type="match status" value="1"/>
</dbReference>
<dbReference type="InterPro" id="IPR011989">
    <property type="entry name" value="ARM-like"/>
</dbReference>
<name>A0A8J2WHW3_9CRUS</name>
<reference evidence="3" key="1">
    <citation type="submission" date="2021-11" db="EMBL/GenBank/DDBJ databases">
        <authorList>
            <person name="Schell T."/>
        </authorList>
    </citation>
    <scope>NUCLEOTIDE SEQUENCE</scope>
    <source>
        <strain evidence="3">M5</strain>
    </source>
</reference>
<dbReference type="InterPro" id="IPR049362">
    <property type="entry name" value="TTI1_rpt"/>
</dbReference>
<evidence type="ECO:0000259" key="1">
    <source>
        <dbReference type="Pfam" id="PF24173"/>
    </source>
</evidence>
<evidence type="ECO:0000313" key="4">
    <source>
        <dbReference type="Proteomes" id="UP000789390"/>
    </source>
</evidence>
<dbReference type="Gene3D" id="1.25.10.10">
    <property type="entry name" value="Leucine-rich Repeat Variant"/>
    <property type="match status" value="1"/>
</dbReference>
<gene>
    <name evidence="3" type="ORF">DGAL_LOCUS7864</name>
</gene>